<gene>
    <name evidence="3" type="ORF">RS130_09825</name>
</gene>
<evidence type="ECO:0000313" key="3">
    <source>
        <dbReference type="EMBL" id="MDU0354191.1"/>
    </source>
</evidence>
<dbReference type="RefSeq" id="WP_316025809.1">
    <property type="nucleotide sequence ID" value="NZ_JAWDIO010000002.1"/>
</dbReference>
<dbReference type="InterPro" id="IPR013022">
    <property type="entry name" value="Xyl_isomerase-like_TIM-brl"/>
</dbReference>
<dbReference type="EMBL" id="JAWDIO010000002">
    <property type="protein sequence ID" value="MDU0354191.1"/>
    <property type="molecule type" value="Genomic_DNA"/>
</dbReference>
<dbReference type="PROSITE" id="PS51257">
    <property type="entry name" value="PROKAR_LIPOPROTEIN"/>
    <property type="match status" value="1"/>
</dbReference>
<dbReference type="Gene3D" id="3.20.20.150">
    <property type="entry name" value="Divalent-metal-dependent TIM barrel enzymes"/>
    <property type="match status" value="1"/>
</dbReference>
<sequence length="180" mass="19737">MFHHVKAVMILSVVAVFAACSSGSFDSQKSTQTAVPPISVQLWSVKDFIKSDFKGTLKAIASMGFEGVEFAGEYGPYKHDPVGLKAYLTSIDLKVSGIHVGLGQLRWKNLDKTIDFAKKLGAKMIIIPAATEAWTGEGIDRLIEELTQLTMSLGKHGLVLGYHNHKQEFEDYKDSTFGIT</sequence>
<name>A0ABU3SW17_9ALTE</name>
<feature type="signal peptide" evidence="1">
    <location>
        <begin position="1"/>
        <end position="18"/>
    </location>
</feature>
<dbReference type="PANTHER" id="PTHR12110">
    <property type="entry name" value="HYDROXYPYRUVATE ISOMERASE"/>
    <property type="match status" value="1"/>
</dbReference>
<comment type="caution">
    <text evidence="3">The sequence shown here is derived from an EMBL/GenBank/DDBJ whole genome shotgun (WGS) entry which is preliminary data.</text>
</comment>
<proteinExistence type="predicted"/>
<dbReference type="Proteomes" id="UP001247805">
    <property type="component" value="Unassembled WGS sequence"/>
</dbReference>
<dbReference type="PANTHER" id="PTHR12110:SF41">
    <property type="entry name" value="INOSOSE DEHYDRATASE"/>
    <property type="match status" value="1"/>
</dbReference>
<keyword evidence="4" id="KW-1185">Reference proteome</keyword>
<dbReference type="Pfam" id="PF01261">
    <property type="entry name" value="AP_endonuc_2"/>
    <property type="match status" value="1"/>
</dbReference>
<feature type="domain" description="Xylose isomerase-like TIM barrel" evidence="2">
    <location>
        <begin position="57"/>
        <end position="169"/>
    </location>
</feature>
<evidence type="ECO:0000256" key="1">
    <source>
        <dbReference type="SAM" id="SignalP"/>
    </source>
</evidence>
<keyword evidence="1" id="KW-0732">Signal</keyword>
<protein>
    <submittedName>
        <fullName evidence="3">TIM barrel protein</fullName>
    </submittedName>
</protein>
<evidence type="ECO:0000313" key="4">
    <source>
        <dbReference type="Proteomes" id="UP001247805"/>
    </source>
</evidence>
<dbReference type="SUPFAM" id="SSF51658">
    <property type="entry name" value="Xylose isomerase-like"/>
    <property type="match status" value="1"/>
</dbReference>
<evidence type="ECO:0000259" key="2">
    <source>
        <dbReference type="Pfam" id="PF01261"/>
    </source>
</evidence>
<reference evidence="3 4" key="1">
    <citation type="submission" date="2023-10" db="EMBL/GenBank/DDBJ databases">
        <title>Glaciecola aquimarina strain GGW-M5 nov., isolated from a coastal seawater.</title>
        <authorList>
            <person name="Bayburt H."/>
            <person name="Kim J.M."/>
            <person name="Choi B.J."/>
            <person name="Jeon C.O."/>
        </authorList>
    </citation>
    <scope>NUCLEOTIDE SEQUENCE [LARGE SCALE GENOMIC DNA]</scope>
    <source>
        <strain evidence="3 4">KCTC 32108</strain>
    </source>
</reference>
<feature type="chain" id="PRO_5045646910" evidence="1">
    <location>
        <begin position="19"/>
        <end position="180"/>
    </location>
</feature>
<organism evidence="3 4">
    <name type="scientific">Paraglaciecola aquimarina</name>
    <dbReference type="NCBI Taxonomy" id="1235557"/>
    <lineage>
        <taxon>Bacteria</taxon>
        <taxon>Pseudomonadati</taxon>
        <taxon>Pseudomonadota</taxon>
        <taxon>Gammaproteobacteria</taxon>
        <taxon>Alteromonadales</taxon>
        <taxon>Alteromonadaceae</taxon>
        <taxon>Paraglaciecola</taxon>
    </lineage>
</organism>
<accession>A0ABU3SW17</accession>
<dbReference type="InterPro" id="IPR050312">
    <property type="entry name" value="IolE/XylAMocC-like"/>
</dbReference>
<dbReference type="InterPro" id="IPR036237">
    <property type="entry name" value="Xyl_isomerase-like_sf"/>
</dbReference>